<name>A0A4S4MQ21_9APHY</name>
<sequence length="151" mass="17826">MEYSEYLELINGDRSESPPPRYKLELAGGYILPVKAVAQYFCREYPEFDPPITDLEWRDMALDACERWGNQSGSSILAWRRRDWTTSLMVITHYEVFDPRFDPWVKGPEPLDRADWPTVFEENEFDWEVKAKIKEWLDFDATFDTCVTGLV</sequence>
<evidence type="ECO:0000313" key="2">
    <source>
        <dbReference type="Proteomes" id="UP000308730"/>
    </source>
</evidence>
<comment type="caution">
    <text evidence="1">The sequence shown here is derived from an EMBL/GenBank/DDBJ whole genome shotgun (WGS) entry which is preliminary data.</text>
</comment>
<evidence type="ECO:0000313" key="1">
    <source>
        <dbReference type="EMBL" id="THH28176.1"/>
    </source>
</evidence>
<keyword evidence="2" id="KW-1185">Reference proteome</keyword>
<dbReference type="EMBL" id="SGPM01000198">
    <property type="protein sequence ID" value="THH28176.1"/>
    <property type="molecule type" value="Genomic_DNA"/>
</dbReference>
<proteinExistence type="predicted"/>
<organism evidence="1 2">
    <name type="scientific">Antrodiella citrinella</name>
    <dbReference type="NCBI Taxonomy" id="2447956"/>
    <lineage>
        <taxon>Eukaryota</taxon>
        <taxon>Fungi</taxon>
        <taxon>Dikarya</taxon>
        <taxon>Basidiomycota</taxon>
        <taxon>Agaricomycotina</taxon>
        <taxon>Agaricomycetes</taxon>
        <taxon>Polyporales</taxon>
        <taxon>Steccherinaceae</taxon>
        <taxon>Antrodiella</taxon>
    </lineage>
</organism>
<dbReference type="AlphaFoldDB" id="A0A4S4MQ21"/>
<protein>
    <submittedName>
        <fullName evidence="1">Uncharacterized protein</fullName>
    </submittedName>
</protein>
<reference evidence="1 2" key="1">
    <citation type="submission" date="2019-02" db="EMBL/GenBank/DDBJ databases">
        <title>Genome sequencing of the rare red list fungi Antrodiella citrinella (Flaviporus citrinellus).</title>
        <authorList>
            <person name="Buettner E."/>
            <person name="Kellner H."/>
        </authorList>
    </citation>
    <scope>NUCLEOTIDE SEQUENCE [LARGE SCALE GENOMIC DNA]</scope>
    <source>
        <strain evidence="1 2">DSM 108506</strain>
    </source>
</reference>
<gene>
    <name evidence="1" type="ORF">EUX98_g6014</name>
</gene>
<accession>A0A4S4MQ21</accession>
<dbReference type="Proteomes" id="UP000308730">
    <property type="component" value="Unassembled WGS sequence"/>
</dbReference>